<reference evidence="2" key="1">
    <citation type="submission" date="2021-02" db="EMBL/GenBank/DDBJ databases">
        <authorList>
            <person name="Nowell W R."/>
        </authorList>
    </citation>
    <scope>NUCLEOTIDE SEQUENCE</scope>
</reference>
<dbReference type="Proteomes" id="UP000663823">
    <property type="component" value="Unassembled WGS sequence"/>
</dbReference>
<name>A0A819JUE2_9BILA</name>
<evidence type="ECO:0000313" key="3">
    <source>
        <dbReference type="Proteomes" id="UP000663874"/>
    </source>
</evidence>
<protein>
    <recommendedName>
        <fullName evidence="4">Ubiquitin-like domain-containing protein</fullName>
    </recommendedName>
</protein>
<evidence type="ECO:0008006" key="4">
    <source>
        <dbReference type="Google" id="ProtNLM"/>
    </source>
</evidence>
<accession>A0A819JUE2</accession>
<evidence type="ECO:0000313" key="1">
    <source>
        <dbReference type="EMBL" id="CAF3884590.1"/>
    </source>
</evidence>
<organism evidence="2 3">
    <name type="scientific">Rotaria sordida</name>
    <dbReference type="NCBI Taxonomy" id="392033"/>
    <lineage>
        <taxon>Eukaryota</taxon>
        <taxon>Metazoa</taxon>
        <taxon>Spiralia</taxon>
        <taxon>Gnathifera</taxon>
        <taxon>Rotifera</taxon>
        <taxon>Eurotatoria</taxon>
        <taxon>Bdelloidea</taxon>
        <taxon>Philodinida</taxon>
        <taxon>Philodinidae</taxon>
        <taxon>Rotaria</taxon>
    </lineage>
</organism>
<dbReference type="AlphaFoldDB" id="A0A819JUE2"/>
<dbReference type="EMBL" id="CAJOBE010004513">
    <property type="protein sequence ID" value="CAF3935226.1"/>
    <property type="molecule type" value="Genomic_DNA"/>
</dbReference>
<sequence length="249" mass="28591">MGCFMIDQFQHRKGTVNSNMKMEQSICTSRWNRSGATNPVYLHRDCKFSTGDNEEDLQDMLLTFDKDVLDEDEQTLSSYGIEEGSQLEVQYSDMTIRDIGSLGLRFVDVNNCQGLQRREWSETAPPWRRTRCGLCLEGKCTNSQCKAYNKTVIMPIGYKKFDVLLDCDETTTICPICKTFVQPSSCGFNNCWWRFEGRKQEANSNGRPPKKCSSNWSQVDDAYHYFDELQSGTVTWLQLIVEAVKNKPA</sequence>
<evidence type="ECO:0000313" key="2">
    <source>
        <dbReference type="EMBL" id="CAF3935226.1"/>
    </source>
</evidence>
<dbReference type="Proteomes" id="UP000663874">
    <property type="component" value="Unassembled WGS sequence"/>
</dbReference>
<comment type="caution">
    <text evidence="2">The sequence shown here is derived from an EMBL/GenBank/DDBJ whole genome shotgun (WGS) entry which is preliminary data.</text>
</comment>
<dbReference type="EMBL" id="CAJOAX010004000">
    <property type="protein sequence ID" value="CAF3884590.1"/>
    <property type="molecule type" value="Genomic_DNA"/>
</dbReference>
<proteinExistence type="predicted"/>
<gene>
    <name evidence="2" type="ORF">FNK824_LOCUS22362</name>
    <name evidence="1" type="ORF">OTI717_LOCUS22940</name>
</gene>